<sequence length="387" mass="44063">MLFKDILGQNHIKHHLTTSVDAGRIPHAQLFVGPEGSGTLPMAIAYAQYILCGNTNAENTGGNEACNLKFNKLAHPDLHFAFPVFKNDKVKKHPVSSLFLEEWRQLLDQQPYGNLFDWYRILGVDNKQGQIGVDEAHDIVKSLALKAFDGGHKVMIIWMAEKMNTQAANKLLKLIEEPPEKTVFILIAEDEEQIINTIRSRCQILHFPPLAEDAISEALVAKYHIDARVAQKIAIQANGNFNKACDLVYQDSEDIQFEKWFVFWIRSAFKAKGNKAAIHDLISWSEEIAKTGRETQKQFLHFCIDYFRQAMLLNYKANSLVYLEPKSDDFKLEKFAPFVHDSNIMDISEALQDAIYHIERNGNSKIILTDLSIKLTRLLHKKSQANA</sequence>
<dbReference type="InterPro" id="IPR050238">
    <property type="entry name" value="DNA_Rep/Repair_Clamp_Loader"/>
</dbReference>
<keyword evidence="2" id="KW-1185">Reference proteome</keyword>
<comment type="caution">
    <text evidence="1">The sequence shown here is derived from an EMBL/GenBank/DDBJ whole genome shotgun (WGS) entry which is preliminary data.</text>
</comment>
<gene>
    <name evidence="1" type="ORF">ACFOSX_03060</name>
</gene>
<name>A0ABV8AHL7_9FLAO</name>
<dbReference type="InterPro" id="IPR027417">
    <property type="entry name" value="P-loop_NTPase"/>
</dbReference>
<dbReference type="Gene3D" id="3.40.50.300">
    <property type="entry name" value="P-loop containing nucleotide triphosphate hydrolases"/>
    <property type="match status" value="1"/>
</dbReference>
<organism evidence="1 2">
    <name type="scientific">Winogradskyella maritima</name>
    <dbReference type="NCBI Taxonomy" id="1517766"/>
    <lineage>
        <taxon>Bacteria</taxon>
        <taxon>Pseudomonadati</taxon>
        <taxon>Bacteroidota</taxon>
        <taxon>Flavobacteriia</taxon>
        <taxon>Flavobacteriales</taxon>
        <taxon>Flavobacteriaceae</taxon>
        <taxon>Winogradskyella</taxon>
    </lineage>
</organism>
<proteinExistence type="predicted"/>
<evidence type="ECO:0000313" key="1">
    <source>
        <dbReference type="EMBL" id="MFC3876201.1"/>
    </source>
</evidence>
<keyword evidence="1" id="KW-0067">ATP-binding</keyword>
<accession>A0ABV8AHL7</accession>
<dbReference type="Proteomes" id="UP001595812">
    <property type="component" value="Unassembled WGS sequence"/>
</dbReference>
<dbReference type="GO" id="GO:0005524">
    <property type="term" value="F:ATP binding"/>
    <property type="evidence" value="ECO:0007669"/>
    <property type="project" value="UniProtKB-KW"/>
</dbReference>
<dbReference type="PANTHER" id="PTHR11669:SF8">
    <property type="entry name" value="DNA POLYMERASE III SUBUNIT DELTA"/>
    <property type="match status" value="1"/>
</dbReference>
<dbReference type="RefSeq" id="WP_386096895.1">
    <property type="nucleotide sequence ID" value="NZ_JBHSAT010000004.1"/>
</dbReference>
<protein>
    <submittedName>
        <fullName evidence="1">ATP-binding protein</fullName>
    </submittedName>
</protein>
<dbReference type="SUPFAM" id="SSF52540">
    <property type="entry name" value="P-loop containing nucleoside triphosphate hydrolases"/>
    <property type="match status" value="1"/>
</dbReference>
<dbReference type="Pfam" id="PF13177">
    <property type="entry name" value="DNA_pol3_delta2"/>
    <property type="match status" value="1"/>
</dbReference>
<dbReference type="EMBL" id="JBHSAT010000004">
    <property type="protein sequence ID" value="MFC3876201.1"/>
    <property type="molecule type" value="Genomic_DNA"/>
</dbReference>
<dbReference type="PANTHER" id="PTHR11669">
    <property type="entry name" value="REPLICATION FACTOR C / DNA POLYMERASE III GAMMA-TAU SUBUNIT"/>
    <property type="match status" value="1"/>
</dbReference>
<keyword evidence="1" id="KW-0547">Nucleotide-binding</keyword>
<reference evidence="2" key="1">
    <citation type="journal article" date="2019" name="Int. J. Syst. Evol. Microbiol.">
        <title>The Global Catalogue of Microorganisms (GCM) 10K type strain sequencing project: providing services to taxonomists for standard genome sequencing and annotation.</title>
        <authorList>
            <consortium name="The Broad Institute Genomics Platform"/>
            <consortium name="The Broad Institute Genome Sequencing Center for Infectious Disease"/>
            <person name="Wu L."/>
            <person name="Ma J."/>
        </authorList>
    </citation>
    <scope>NUCLEOTIDE SEQUENCE [LARGE SCALE GENOMIC DNA]</scope>
    <source>
        <strain evidence="2">CECT 8979</strain>
    </source>
</reference>
<evidence type="ECO:0000313" key="2">
    <source>
        <dbReference type="Proteomes" id="UP001595812"/>
    </source>
</evidence>